<dbReference type="Gene3D" id="3.40.390.10">
    <property type="entry name" value="Collagenase (Catalytic Domain)"/>
    <property type="match status" value="1"/>
</dbReference>
<dbReference type="MEROPS" id="M13.010"/>
<dbReference type="InterPro" id="IPR018497">
    <property type="entry name" value="Peptidase_M13_C"/>
</dbReference>
<keyword evidence="5" id="KW-0378">Hydrolase</keyword>
<reference evidence="10 11" key="1">
    <citation type="submission" date="2015-03" db="EMBL/GenBank/DDBJ databases">
        <title>Complete genome sequence of Lactobacillus acetotolerans NBRC 13120.</title>
        <authorList>
            <person name="Toh H."/>
            <person name="Morita H."/>
            <person name="Fujita N."/>
        </authorList>
    </citation>
    <scope>NUCLEOTIDE SEQUENCE [LARGE SCALE GENOMIC DNA]</scope>
    <source>
        <strain evidence="10 11">NBRC 13120</strain>
    </source>
</reference>
<dbReference type="SUPFAM" id="SSF55486">
    <property type="entry name" value="Metalloproteases ('zincins'), catalytic domain"/>
    <property type="match status" value="1"/>
</dbReference>
<dbReference type="PANTHER" id="PTHR11733">
    <property type="entry name" value="ZINC METALLOPROTEASE FAMILY M13 NEPRILYSIN-RELATED"/>
    <property type="match status" value="1"/>
</dbReference>
<sequence length="650" mass="73129">MSRIVKVRGGSGDVIEPKVGTRPQDNLYLAVNSEWIKNAKIPSDRSRTSSFDGIDVNVEKKMMKDFAAFADGKKDLPDVKDFDKAVDLYKIARDFDKRNSDGAAPIKADLSLLEGISNFSDYNLKAPDLAKNGFDLPFSFYVDADMKNTKVNVLQFGGPGTFLPDTTTYKTPAAKKLLDVLKKQSENLLKMAGVSEDQANKYVEDAIKFDAKIAKLVKSTEEWADYPATYNPMKIADFENKFDGFTISYFLKEAIGEEPERIIVTEPRYLEHINELINKDNVDEIKGWTLVNFINGVASDLSQDFREAAFPFSQALSGQPKLSSGEKQAYHIADGAFSEVVGVYYGKNYFGADAKKDVLDMIHRMLNVYEKRINENSWLSEATKKKAIVKLRALILKVGYPDKIEKIYDRLKVIPASEGGTLYSNERAFTVESIKYNIEQLHKEVDRTVWLMAGNEVNACYDPQRNDLTFPAAILQAPFYDLKQGRATNFGGIGTVIAHEVSHAFDNNGAKFDEFGNMKNWWTKDDYAEFKKRTQAEIDLFDGIQYGPVKLNGKQIVSENIADQGGLTAAVEAAKNEGDDLKKLFENFARVWANKQLTESIKTQVSVDVHAPGPERANVQSQCQDEFYKAFDVKPSDGMWLDPDKRVHIW</sequence>
<dbReference type="GO" id="GO:0016485">
    <property type="term" value="P:protein processing"/>
    <property type="evidence" value="ECO:0007669"/>
    <property type="project" value="TreeGrafter"/>
</dbReference>
<evidence type="ECO:0000313" key="10">
    <source>
        <dbReference type="EMBL" id="BAQ56573.1"/>
    </source>
</evidence>
<evidence type="ECO:0000259" key="8">
    <source>
        <dbReference type="Pfam" id="PF01431"/>
    </source>
</evidence>
<dbReference type="InterPro" id="IPR024079">
    <property type="entry name" value="MetalloPept_cat_dom_sf"/>
</dbReference>
<evidence type="ECO:0000256" key="3">
    <source>
        <dbReference type="ARBA" id="ARBA00022670"/>
    </source>
</evidence>
<comment type="similarity">
    <text evidence="2">Belongs to the peptidase M13 family.</text>
</comment>
<dbReference type="OrthoDB" id="9775677at2"/>
<dbReference type="Proteomes" id="UP000035709">
    <property type="component" value="Chromosome"/>
</dbReference>
<dbReference type="PANTHER" id="PTHR11733:SF167">
    <property type="entry name" value="FI17812P1-RELATED"/>
    <property type="match status" value="1"/>
</dbReference>
<dbReference type="GO" id="GO:0046872">
    <property type="term" value="F:metal ion binding"/>
    <property type="evidence" value="ECO:0007669"/>
    <property type="project" value="UniProtKB-KW"/>
</dbReference>
<dbReference type="PATRIC" id="fig|1600.4.peg.189"/>
<feature type="domain" description="Peptidase M13 C-terminal" evidence="8">
    <location>
        <begin position="458"/>
        <end position="647"/>
    </location>
</feature>
<dbReference type="STRING" id="1600.LBAT_0184"/>
<dbReference type="PRINTS" id="PR00786">
    <property type="entry name" value="NEPRILYSIN"/>
</dbReference>
<keyword evidence="7" id="KW-0482">Metalloprotease</keyword>
<dbReference type="Pfam" id="PF05649">
    <property type="entry name" value="Peptidase_M13_N"/>
    <property type="match status" value="1"/>
</dbReference>
<evidence type="ECO:0000256" key="4">
    <source>
        <dbReference type="ARBA" id="ARBA00022723"/>
    </source>
</evidence>
<name>A0A0D6A173_9LACO</name>
<dbReference type="CDD" id="cd08662">
    <property type="entry name" value="M13"/>
    <property type="match status" value="1"/>
</dbReference>
<dbReference type="GO" id="GO:0005886">
    <property type="term" value="C:plasma membrane"/>
    <property type="evidence" value="ECO:0007669"/>
    <property type="project" value="TreeGrafter"/>
</dbReference>
<keyword evidence="4" id="KW-0479">Metal-binding</keyword>
<dbReference type="GO" id="GO:0004222">
    <property type="term" value="F:metalloendopeptidase activity"/>
    <property type="evidence" value="ECO:0007669"/>
    <property type="project" value="InterPro"/>
</dbReference>
<dbReference type="KEGG" id="lae:LBAT_0184"/>
<evidence type="ECO:0000256" key="2">
    <source>
        <dbReference type="ARBA" id="ARBA00007357"/>
    </source>
</evidence>
<dbReference type="InterPro" id="IPR000718">
    <property type="entry name" value="Peptidase_M13"/>
</dbReference>
<evidence type="ECO:0000313" key="11">
    <source>
        <dbReference type="Proteomes" id="UP000035709"/>
    </source>
</evidence>
<keyword evidence="11" id="KW-1185">Reference proteome</keyword>
<organism evidence="10 11">
    <name type="scientific">Lactobacillus acetotolerans</name>
    <dbReference type="NCBI Taxonomy" id="1600"/>
    <lineage>
        <taxon>Bacteria</taxon>
        <taxon>Bacillati</taxon>
        <taxon>Bacillota</taxon>
        <taxon>Bacilli</taxon>
        <taxon>Lactobacillales</taxon>
        <taxon>Lactobacillaceae</taxon>
        <taxon>Lactobacillus</taxon>
    </lineage>
</organism>
<evidence type="ECO:0000256" key="6">
    <source>
        <dbReference type="ARBA" id="ARBA00022833"/>
    </source>
</evidence>
<keyword evidence="6" id="KW-0862">Zinc</keyword>
<dbReference type="AlphaFoldDB" id="A0A0D6A173"/>
<gene>
    <name evidence="10" type="ORF">LBAT_0184</name>
</gene>
<dbReference type="RefSeq" id="WP_060459098.1">
    <property type="nucleotide sequence ID" value="NZ_AP014808.1"/>
</dbReference>
<dbReference type="PROSITE" id="PS51885">
    <property type="entry name" value="NEPRILYSIN"/>
    <property type="match status" value="1"/>
</dbReference>
<dbReference type="EMBL" id="AP014808">
    <property type="protein sequence ID" value="BAQ56573.1"/>
    <property type="molecule type" value="Genomic_DNA"/>
</dbReference>
<evidence type="ECO:0000256" key="5">
    <source>
        <dbReference type="ARBA" id="ARBA00022801"/>
    </source>
</evidence>
<keyword evidence="3" id="KW-0645">Protease</keyword>
<evidence type="ECO:0000256" key="1">
    <source>
        <dbReference type="ARBA" id="ARBA00001947"/>
    </source>
</evidence>
<evidence type="ECO:0000259" key="9">
    <source>
        <dbReference type="Pfam" id="PF05649"/>
    </source>
</evidence>
<feature type="domain" description="Peptidase M13 N-terminal" evidence="9">
    <location>
        <begin position="23"/>
        <end position="401"/>
    </location>
</feature>
<dbReference type="Gene3D" id="1.10.1380.10">
    <property type="entry name" value="Neutral endopeptidase , domain2"/>
    <property type="match status" value="1"/>
</dbReference>
<protein>
    <submittedName>
        <fullName evidence="10">Endopeptidase</fullName>
    </submittedName>
</protein>
<proteinExistence type="inferred from homology"/>
<accession>A0A0D6A173</accession>
<evidence type="ECO:0000256" key="7">
    <source>
        <dbReference type="ARBA" id="ARBA00023049"/>
    </source>
</evidence>
<dbReference type="Pfam" id="PF01431">
    <property type="entry name" value="Peptidase_M13"/>
    <property type="match status" value="1"/>
</dbReference>
<comment type="cofactor">
    <cofactor evidence="1">
        <name>Zn(2+)</name>
        <dbReference type="ChEBI" id="CHEBI:29105"/>
    </cofactor>
</comment>
<dbReference type="InterPro" id="IPR008753">
    <property type="entry name" value="Peptidase_M13_N"/>
</dbReference>
<dbReference type="InterPro" id="IPR042089">
    <property type="entry name" value="Peptidase_M13_dom_2"/>
</dbReference>